<comment type="caution">
    <text evidence="1">The sequence shown here is derived from an EMBL/GenBank/DDBJ whole genome shotgun (WGS) entry which is preliminary data.</text>
</comment>
<dbReference type="EMBL" id="PDLM01000009">
    <property type="protein sequence ID" value="RDW69321.1"/>
    <property type="molecule type" value="Genomic_DNA"/>
</dbReference>
<protein>
    <submittedName>
        <fullName evidence="1">Uncharacterized protein</fullName>
    </submittedName>
</protein>
<evidence type="ECO:0000313" key="1">
    <source>
        <dbReference type="EMBL" id="RDW69321.1"/>
    </source>
</evidence>
<name>A0A3D8R5V6_9HELO</name>
<sequence length="790" mass="90725">MSTSDPIFVPHPTQYAIKYGDLKVHDGRTTNRSAFSPILPALPALDFGHGNFAQFLEQGQKFRFDRRRELKQQTTFYSYTTRELFDLDCVTTRNLLEPNLANPILPFLEDENWETQRDEDAERTKFWPVDENDPSLGDWIMANPRVKVHVQQSVQAASRLLTTPNMLAFLEDLVLAEVRPVGLDRIAPEHHYLQSRKDKELLLQAFPKRNVTLADRAEARRHLETIFATMKERLTLGFYPGDRDPHSGLGHYNTYGLTFCTQSTELSRKLKVSSEDPRATKFWAYFDFCNLVQPLLRDDLFPSERLGIQWFLTTVIVHELMHAIWRTHFWLMSPARCVDQTMGDVPEEGDAMWEIFWDQCPVSELGHHMEQVVFGGQPEPYLVDRPGGPFGYCMGQVYPTVTDNGVGYVLTSPPRSTTQTFWPLPAQHFERIFQERFWDVGISSFGLEVMHAKYLSYGSQVKYVQKEEAQRTTLEDIWRKDPTFRIHRKDFTPQTTGLHAGVAQLNQKYALLALTPPEIIAKVWGEHMIESAKLHTDYFGTVHKMNQKIREIQSASQGGRYLVHEPAQQRWVQSVVDSLDDAITAHVHAFRDLLTAEKNNHKTYPDWRSGLHSWNAEVRKFLFQIMKARSNHQDITILNYLGERLEAARMGLYENGPGDLENGTGNLSGRDQEEWALALQLNNTLTQLDSDQSPQSLLQYVGLRRQLLDRSDLTIFVRDLINLLDGSIPRTFHPKQERLKFLSASIQSLSALSPQVPQPWRVLVDLFLAQARRTIDSVTAEPLILGLAPA</sequence>
<dbReference type="AlphaFoldDB" id="A0A3D8R5V6"/>
<evidence type="ECO:0000313" key="2">
    <source>
        <dbReference type="Proteomes" id="UP000256645"/>
    </source>
</evidence>
<proteinExistence type="predicted"/>
<reference evidence="1 2" key="1">
    <citation type="journal article" date="2018" name="IMA Fungus">
        <title>IMA Genome-F 9: Draft genome sequence of Annulohypoxylon stygium, Aspergillus mulundensis, Berkeleyomyces basicola (syn. Thielaviopsis basicola), Ceratocystis smalleyi, two Cercospora beticola strains, Coleophoma cylindrospora, Fusarium fracticaudum, Phialophora cf. hyalina, and Morchella septimelata.</title>
        <authorList>
            <person name="Wingfield B.D."/>
            <person name="Bills G.F."/>
            <person name="Dong Y."/>
            <person name="Huang W."/>
            <person name="Nel W.J."/>
            <person name="Swalarsk-Parry B.S."/>
            <person name="Vaghefi N."/>
            <person name="Wilken P.M."/>
            <person name="An Z."/>
            <person name="de Beer Z.W."/>
            <person name="De Vos L."/>
            <person name="Chen L."/>
            <person name="Duong T.A."/>
            <person name="Gao Y."/>
            <person name="Hammerbacher A."/>
            <person name="Kikkert J.R."/>
            <person name="Li Y."/>
            <person name="Li H."/>
            <person name="Li K."/>
            <person name="Li Q."/>
            <person name="Liu X."/>
            <person name="Ma X."/>
            <person name="Naidoo K."/>
            <person name="Pethybridge S.J."/>
            <person name="Sun J."/>
            <person name="Steenkamp E.T."/>
            <person name="van der Nest M.A."/>
            <person name="van Wyk S."/>
            <person name="Wingfield M.J."/>
            <person name="Xiong C."/>
            <person name="Yue Q."/>
            <person name="Zhang X."/>
        </authorList>
    </citation>
    <scope>NUCLEOTIDE SEQUENCE [LARGE SCALE GENOMIC DNA]</scope>
    <source>
        <strain evidence="1 2">BP6252</strain>
    </source>
</reference>
<organism evidence="1 2">
    <name type="scientific">Coleophoma cylindrospora</name>
    <dbReference type="NCBI Taxonomy" id="1849047"/>
    <lineage>
        <taxon>Eukaryota</taxon>
        <taxon>Fungi</taxon>
        <taxon>Dikarya</taxon>
        <taxon>Ascomycota</taxon>
        <taxon>Pezizomycotina</taxon>
        <taxon>Leotiomycetes</taxon>
        <taxon>Helotiales</taxon>
        <taxon>Dermateaceae</taxon>
        <taxon>Coleophoma</taxon>
    </lineage>
</organism>
<accession>A0A3D8R5V6</accession>
<dbReference type="Proteomes" id="UP000256645">
    <property type="component" value="Unassembled WGS sequence"/>
</dbReference>
<keyword evidence="2" id="KW-1185">Reference proteome</keyword>
<dbReference type="OrthoDB" id="10254945at2759"/>
<gene>
    <name evidence="1" type="ORF">BP6252_08341</name>
</gene>
<dbReference type="STRING" id="1849047.A0A3D8R5V6"/>